<organism evidence="1 2">
    <name type="scientific">Alkalibacterium iburiense</name>
    <dbReference type="NCBI Taxonomy" id="290589"/>
    <lineage>
        <taxon>Bacteria</taxon>
        <taxon>Bacillati</taxon>
        <taxon>Bacillota</taxon>
        <taxon>Bacilli</taxon>
        <taxon>Lactobacillales</taxon>
        <taxon>Carnobacteriaceae</taxon>
        <taxon>Alkalibacterium</taxon>
    </lineage>
</organism>
<name>A0ABP3GV31_9LACT</name>
<dbReference type="EMBL" id="BAAACW010000020">
    <property type="protein sequence ID" value="GAA0353525.1"/>
    <property type="molecule type" value="Genomic_DNA"/>
</dbReference>
<proteinExistence type="predicted"/>
<dbReference type="Pfam" id="PF16264">
    <property type="entry name" value="SatD"/>
    <property type="match status" value="1"/>
</dbReference>
<keyword evidence="2" id="KW-1185">Reference proteome</keyword>
<evidence type="ECO:0000313" key="1">
    <source>
        <dbReference type="EMBL" id="GAA0353525.1"/>
    </source>
</evidence>
<reference evidence="2" key="1">
    <citation type="journal article" date="2019" name="Int. J. Syst. Evol. Microbiol.">
        <title>The Global Catalogue of Microorganisms (GCM) 10K type strain sequencing project: providing services to taxonomists for standard genome sequencing and annotation.</title>
        <authorList>
            <consortium name="The Broad Institute Genomics Platform"/>
            <consortium name="The Broad Institute Genome Sequencing Center for Infectious Disease"/>
            <person name="Wu L."/>
            <person name="Ma J."/>
        </authorList>
    </citation>
    <scope>NUCLEOTIDE SEQUENCE [LARGE SCALE GENOMIC DNA]</scope>
    <source>
        <strain evidence="2">JCM 12662</strain>
    </source>
</reference>
<gene>
    <name evidence="1" type="ORF">GCM10008932_03240</name>
</gene>
<dbReference type="InterPro" id="IPR032580">
    <property type="entry name" value="SatD"/>
</dbReference>
<sequence>MSDQLKITLIADMIASRKMKERGQTQVLLQSILDSINAKYKDDIETDFTITLGDEFQGMVTSVEKAFLFVDLITLQLQLMTKRDIGEEIHLRWGIGIGKLATPVQENGYSIGMDGPAFWHAREAVESVRRHNDYGRLNEKILTGTEDEHFYNSIIRIQNVIRNEWTTTQKETAYSILKAFHYSDWTNQEVKDVLNTDLNQHFSDQTISKRIISTNIKQYTSSRQWLAKHIEEWRMAHDN</sequence>
<dbReference type="RefSeq" id="WP_343753331.1">
    <property type="nucleotide sequence ID" value="NZ_BAAACW010000020.1"/>
</dbReference>
<comment type="caution">
    <text evidence="1">The sequence shown here is derived from an EMBL/GenBank/DDBJ whole genome shotgun (WGS) entry which is preliminary data.</text>
</comment>
<protein>
    <submittedName>
        <fullName evidence="1">SatD family protein</fullName>
    </submittedName>
</protein>
<evidence type="ECO:0000313" key="2">
    <source>
        <dbReference type="Proteomes" id="UP001501166"/>
    </source>
</evidence>
<accession>A0ABP3GV31</accession>
<dbReference type="Proteomes" id="UP001501166">
    <property type="component" value="Unassembled WGS sequence"/>
</dbReference>